<dbReference type="Proteomes" id="UP000828941">
    <property type="component" value="Chromosome 1"/>
</dbReference>
<reference evidence="1 2" key="1">
    <citation type="journal article" date="2022" name="DNA Res.">
        <title>Chromosomal-level genome assembly of the orchid tree Bauhinia variegata (Leguminosae; Cercidoideae) supports the allotetraploid origin hypothesis of Bauhinia.</title>
        <authorList>
            <person name="Zhong Y."/>
            <person name="Chen Y."/>
            <person name="Zheng D."/>
            <person name="Pang J."/>
            <person name="Liu Y."/>
            <person name="Luo S."/>
            <person name="Meng S."/>
            <person name="Qian L."/>
            <person name="Wei D."/>
            <person name="Dai S."/>
            <person name="Zhou R."/>
        </authorList>
    </citation>
    <scope>NUCLEOTIDE SEQUENCE [LARGE SCALE GENOMIC DNA]</scope>
    <source>
        <strain evidence="1">BV-YZ2020</strain>
    </source>
</reference>
<accession>A0ACB9Q585</accession>
<proteinExistence type="predicted"/>
<evidence type="ECO:0000313" key="2">
    <source>
        <dbReference type="Proteomes" id="UP000828941"/>
    </source>
</evidence>
<protein>
    <submittedName>
        <fullName evidence="1">Uncharacterized protein</fullName>
    </submittedName>
</protein>
<comment type="caution">
    <text evidence="1">The sequence shown here is derived from an EMBL/GenBank/DDBJ whole genome shotgun (WGS) entry which is preliminary data.</text>
</comment>
<organism evidence="1 2">
    <name type="scientific">Bauhinia variegata</name>
    <name type="common">Purple orchid tree</name>
    <name type="synonym">Phanera variegata</name>
    <dbReference type="NCBI Taxonomy" id="167791"/>
    <lineage>
        <taxon>Eukaryota</taxon>
        <taxon>Viridiplantae</taxon>
        <taxon>Streptophyta</taxon>
        <taxon>Embryophyta</taxon>
        <taxon>Tracheophyta</taxon>
        <taxon>Spermatophyta</taxon>
        <taxon>Magnoliopsida</taxon>
        <taxon>eudicotyledons</taxon>
        <taxon>Gunneridae</taxon>
        <taxon>Pentapetalae</taxon>
        <taxon>rosids</taxon>
        <taxon>fabids</taxon>
        <taxon>Fabales</taxon>
        <taxon>Fabaceae</taxon>
        <taxon>Cercidoideae</taxon>
        <taxon>Cercideae</taxon>
        <taxon>Bauhiniinae</taxon>
        <taxon>Bauhinia</taxon>
    </lineage>
</organism>
<gene>
    <name evidence="1" type="ORF">L6164_000042</name>
</gene>
<sequence length="622" mass="69354">MEDEYLVSTWNAFPFLRWLFGLGCFSLLLRITSIFTQSRPESLIEQQRFVVEKSNLKVTSPKSLKGVYECAIGNFGVPKYGGTMIGSVVYPKQNQKACKSFDDASISFKSRPGSFPTFVLVDRGDCFFTLKAWNAQNGGAAALIVVDDRSEILITMDTPEEEKNDEYVEKISIPSALIGRSLGDSIKKALSSGEMVNINLDWREALPHPDDRVEYEFWTNSNDECGPKCDSQIDFVKNFKAFVLSKQCKSQCINHGRYCAPDPEQDFSKGYDGKDVVIQNLRQACFFKVANESGKPWQWWDYATDFAIRCPMKEQKYTEECSDEVIKSLGVDLKKIKDCVGDPHADQENPVLKAEQDVQIGKGSRGDVTILPTLVINNRQYRGKLEKGAVLKAICAGFQETTEPSICLTPDIETNECFENNGGCWQDKSANITACRDTFRGRVCECPIVQNVKFVGDGYTHCEASGALRCEINNGGCWKGSRGGRAYSACIDDHTKGCTCPPGFRGDGVKSCEDVDECKEKLACQCPECKCKDTWGSYECSCSGGLLYMHENDTCIGKYSSTGMVSGFWMVIFILAAAAAGGYAFYKYRIQSYMDSEIRAIMAQYMPLDNQPEVPHHGHQDI</sequence>
<evidence type="ECO:0000313" key="1">
    <source>
        <dbReference type="EMBL" id="KAI4355988.1"/>
    </source>
</evidence>
<dbReference type="EMBL" id="CM039426">
    <property type="protein sequence ID" value="KAI4355988.1"/>
    <property type="molecule type" value="Genomic_DNA"/>
</dbReference>
<name>A0ACB9Q585_BAUVA</name>
<keyword evidence="2" id="KW-1185">Reference proteome</keyword>